<reference evidence="3 4" key="1">
    <citation type="submission" date="2017-11" db="EMBL/GenBank/DDBJ databases">
        <title>The complete genome sequence and comparative genome analysis of Yersinia enterocolitica strain LC20.</title>
        <authorList>
            <person name="Shi G."/>
            <person name="Su M."/>
            <person name="Liang J."/>
            <person name="Gu W."/>
            <person name="Xiao Y."/>
            <person name="Zhang Z."/>
            <person name="Qiu H."/>
            <person name="Duan R."/>
            <person name="Zhang Z."/>
            <person name="Li Y."/>
            <person name="Zhang X."/>
            <person name="Ling Y."/>
            <person name="Song L."/>
            <person name="Chen M."/>
            <person name="Zhao Y."/>
            <person name="Wu J."/>
            <person name="Jing H."/>
            <person name="Xiao J."/>
            <person name="Wang X."/>
        </authorList>
    </citation>
    <scope>NUCLEOTIDE SEQUENCE [LARGE SCALE GENOMIC DNA]</scope>
    <source>
        <strain evidence="3 4">LC20</strain>
        <plasmid evidence="4">Plasmid1_80k</plasmid>
    </source>
</reference>
<proteinExistence type="predicted"/>
<keyword evidence="1" id="KW-0732">Signal</keyword>
<dbReference type="InterPro" id="IPR008258">
    <property type="entry name" value="Transglycosylase_SLT_dom_1"/>
</dbReference>
<sequence length="158" mass="18130">MKKTIGILMIIFSGSSVAQDCFERAGRDYRIEPTLLRAVAFRESSFRPKAMNIVSSEKYAIGMMQIHSQNLSHLSQFGITPGNLYHDSCLNIYTGAYYLAIAFKRWGYNWRAVGAYNAGFKDSPEQEQKRQKYSSEIKTIYSKIKLNEKPLSNNTHKR</sequence>
<feature type="domain" description="Transglycosylase SLT" evidence="2">
    <location>
        <begin position="20"/>
        <end position="134"/>
    </location>
</feature>
<keyword evidence="3" id="KW-0614">Plasmid</keyword>
<dbReference type="Pfam" id="PF01464">
    <property type="entry name" value="SLT"/>
    <property type="match status" value="1"/>
</dbReference>
<feature type="chain" id="PRO_5031254942" evidence="1">
    <location>
        <begin position="19"/>
        <end position="158"/>
    </location>
</feature>
<gene>
    <name evidence="3" type="ORF">LC20_06083</name>
</gene>
<dbReference type="CDD" id="cd13400">
    <property type="entry name" value="LT_IagB-like"/>
    <property type="match status" value="1"/>
</dbReference>
<dbReference type="EMBL" id="CP007449">
    <property type="protein sequence ID" value="AHM76655.2"/>
    <property type="molecule type" value="Genomic_DNA"/>
</dbReference>
<feature type="signal peptide" evidence="1">
    <location>
        <begin position="1"/>
        <end position="18"/>
    </location>
</feature>
<geneLocation type="plasmid" evidence="4">
    <name>Plasmid1_80k</name>
</geneLocation>
<evidence type="ECO:0000256" key="1">
    <source>
        <dbReference type="SAM" id="SignalP"/>
    </source>
</evidence>
<dbReference type="Gene3D" id="1.10.530.10">
    <property type="match status" value="1"/>
</dbReference>
<evidence type="ECO:0000259" key="2">
    <source>
        <dbReference type="Pfam" id="PF01464"/>
    </source>
</evidence>
<name>A0A7U4GJ88_YEREN</name>
<protein>
    <submittedName>
        <fullName evidence="3">Lytic transglycosylase</fullName>
    </submittedName>
</protein>
<dbReference type="Proteomes" id="UP000230961">
    <property type="component" value="Plasmid p1_80K"/>
</dbReference>
<dbReference type="InterPro" id="IPR023346">
    <property type="entry name" value="Lysozyme-like_dom_sf"/>
</dbReference>
<accession>A0A7U4GJ88</accession>
<evidence type="ECO:0000313" key="3">
    <source>
        <dbReference type="EMBL" id="AHM76655.2"/>
    </source>
</evidence>
<organism evidence="3 4">
    <name type="scientific">Yersinia enterocolitica LC20</name>
    <dbReference type="NCBI Taxonomy" id="1443113"/>
    <lineage>
        <taxon>Bacteria</taxon>
        <taxon>Pseudomonadati</taxon>
        <taxon>Pseudomonadota</taxon>
        <taxon>Gammaproteobacteria</taxon>
        <taxon>Enterobacterales</taxon>
        <taxon>Yersiniaceae</taxon>
        <taxon>Yersinia</taxon>
    </lineage>
</organism>
<dbReference type="KEGG" id="yel:LC20_06083"/>
<evidence type="ECO:0000313" key="4">
    <source>
        <dbReference type="Proteomes" id="UP000230961"/>
    </source>
</evidence>
<dbReference type="SUPFAM" id="SSF53955">
    <property type="entry name" value="Lysozyme-like"/>
    <property type="match status" value="1"/>
</dbReference>
<dbReference type="AlphaFoldDB" id="A0A7U4GJ88"/>